<feature type="compositionally biased region" description="Gly residues" evidence="1">
    <location>
        <begin position="150"/>
        <end position="166"/>
    </location>
</feature>
<evidence type="ECO:0000256" key="2">
    <source>
        <dbReference type="SAM" id="Phobius"/>
    </source>
</evidence>
<evidence type="ECO:0000313" key="4">
    <source>
        <dbReference type="Proteomes" id="UP000638353"/>
    </source>
</evidence>
<evidence type="ECO:0000256" key="1">
    <source>
        <dbReference type="SAM" id="MobiDB-lite"/>
    </source>
</evidence>
<feature type="transmembrane region" description="Helical" evidence="2">
    <location>
        <begin position="269"/>
        <end position="288"/>
    </location>
</feature>
<name>A0A918WYL7_9ACTN</name>
<reference evidence="3" key="1">
    <citation type="journal article" date="2014" name="Int. J. Syst. Evol. Microbiol.">
        <title>Complete genome sequence of Corynebacterium casei LMG S-19264T (=DSM 44701T), isolated from a smear-ripened cheese.</title>
        <authorList>
            <consortium name="US DOE Joint Genome Institute (JGI-PGF)"/>
            <person name="Walter F."/>
            <person name="Albersmeier A."/>
            <person name="Kalinowski J."/>
            <person name="Ruckert C."/>
        </authorList>
    </citation>
    <scope>NUCLEOTIDE SEQUENCE</scope>
    <source>
        <strain evidence="3">JCM 4637</strain>
    </source>
</reference>
<feature type="compositionally biased region" description="Pro residues" evidence="1">
    <location>
        <begin position="203"/>
        <end position="242"/>
    </location>
</feature>
<proteinExistence type="predicted"/>
<feature type="transmembrane region" description="Helical" evidence="2">
    <location>
        <begin position="326"/>
        <end position="349"/>
    </location>
</feature>
<gene>
    <name evidence="3" type="ORF">GCM10010334_35990</name>
</gene>
<feature type="compositionally biased region" description="Low complexity" evidence="1">
    <location>
        <begin position="131"/>
        <end position="149"/>
    </location>
</feature>
<dbReference type="Proteomes" id="UP000638353">
    <property type="component" value="Unassembled WGS sequence"/>
</dbReference>
<evidence type="ECO:0000313" key="3">
    <source>
        <dbReference type="EMBL" id="GHC96002.1"/>
    </source>
</evidence>
<feature type="compositionally biased region" description="Basic and acidic residues" evidence="1">
    <location>
        <begin position="27"/>
        <end position="71"/>
    </location>
</feature>
<feature type="compositionally biased region" description="Gly residues" evidence="1">
    <location>
        <begin position="184"/>
        <end position="200"/>
    </location>
</feature>
<feature type="compositionally biased region" description="Pro residues" evidence="1">
    <location>
        <begin position="168"/>
        <end position="182"/>
    </location>
</feature>
<accession>A0A918WYL7</accession>
<dbReference type="EMBL" id="BMVC01000006">
    <property type="protein sequence ID" value="GHC96002.1"/>
    <property type="molecule type" value="Genomic_DNA"/>
</dbReference>
<keyword evidence="2" id="KW-0472">Membrane</keyword>
<sequence>MPPTRAPGGVNRRADVLAPGGGMGAGDRSRDDGGRGPRDGDRDPREVRDAVESGGRWDPREPRDAVEDAGPRGESGPVVSGAPAGATQSAAERGPQSAQASEPPPLPAGVESARETASPGRGAGADGASGAGSSVGSAVGSAVGSSVGSPSGGSAGAHPGGPGDPAGFGPPPGVPGGPPAGSPPGTGAGPYPDGPGGASSGFGPPPPAGPPPAGYGPPPGPIGYGPVPPPPSRPPEVGPPPEADAGRAVGAGLLNLSGLGLGYVLLRQWPLAGVCLAATAGLLVYALPADVDGVSGWVVLGYLALLVLAGLDGARRGLRARRPLPVKPYVALALGVVLLALPATGTVLYRGAQEEAVQDMLLGRLAEADARVAKAAAGSFAQGKGEYEAALAAYGRLVDDHPHSRAAELVPRRLSAYYRAVGAPYEKGERCTAVEPLKHLRTVPGRIDVGAVDGLAAWPDARLATALYDCGMQGLGTSGGGELGELMATFPESPQAGRVESGVRARIADRRKSLGGQDPCPVSAELERIRTTASGLPGTTATSLRGDADSAVEAGTWECGLDQFEDKDFARARTTLTGFADTYGSSPNAGRARTVAIAAEIAAARPAAGAGLPPERAPGGARMPYVVSNDSTRPTVILYTGPVTGSFTMPRCADCTSYSTRAAAQGSACKDGRKSYPKHRLSLPAGTYYFLAKPEGGQGESEGVLESSVRPGYRYTHCTYRVNRFGIDLPSPPGTRTGY</sequence>
<keyword evidence="2" id="KW-0812">Transmembrane</keyword>
<feature type="transmembrane region" description="Helical" evidence="2">
    <location>
        <begin position="294"/>
        <end position="314"/>
    </location>
</feature>
<comment type="caution">
    <text evidence="3">The sequence shown here is derived from an EMBL/GenBank/DDBJ whole genome shotgun (WGS) entry which is preliminary data.</text>
</comment>
<protein>
    <submittedName>
        <fullName evidence="3">Uncharacterized protein</fullName>
    </submittedName>
</protein>
<feature type="region of interest" description="Disordered" evidence="1">
    <location>
        <begin position="1"/>
        <end position="244"/>
    </location>
</feature>
<feature type="compositionally biased region" description="Polar residues" evidence="1">
    <location>
        <begin position="86"/>
        <end position="100"/>
    </location>
</feature>
<feature type="compositionally biased region" description="Gly residues" evidence="1">
    <location>
        <begin position="121"/>
        <end position="130"/>
    </location>
</feature>
<organism evidence="3 4">
    <name type="scientific">Streptomyces finlayi</name>
    <dbReference type="NCBI Taxonomy" id="67296"/>
    <lineage>
        <taxon>Bacteria</taxon>
        <taxon>Bacillati</taxon>
        <taxon>Actinomycetota</taxon>
        <taxon>Actinomycetes</taxon>
        <taxon>Kitasatosporales</taxon>
        <taxon>Streptomycetaceae</taxon>
        <taxon>Streptomyces</taxon>
    </lineage>
</organism>
<reference evidence="3" key="2">
    <citation type="submission" date="2020-09" db="EMBL/GenBank/DDBJ databases">
        <authorList>
            <person name="Sun Q."/>
            <person name="Ohkuma M."/>
        </authorList>
    </citation>
    <scope>NUCLEOTIDE SEQUENCE</scope>
    <source>
        <strain evidence="3">JCM 4637</strain>
    </source>
</reference>
<keyword evidence="2" id="KW-1133">Transmembrane helix</keyword>
<dbReference type="AlphaFoldDB" id="A0A918WYL7"/>